<dbReference type="SMART" id="SM01110">
    <property type="entry name" value="Cutinase"/>
    <property type="match status" value="1"/>
</dbReference>
<keyword evidence="5" id="KW-1185">Reference proteome</keyword>
<reference evidence="4" key="1">
    <citation type="journal article" date="2020" name="Stud. Mycol.">
        <title>101 Dothideomycetes genomes: a test case for predicting lifestyles and emergence of pathogens.</title>
        <authorList>
            <person name="Haridas S."/>
            <person name="Albert R."/>
            <person name="Binder M."/>
            <person name="Bloem J."/>
            <person name="Labutti K."/>
            <person name="Salamov A."/>
            <person name="Andreopoulos B."/>
            <person name="Baker S."/>
            <person name="Barry K."/>
            <person name="Bills G."/>
            <person name="Bluhm B."/>
            <person name="Cannon C."/>
            <person name="Castanera R."/>
            <person name="Culley D."/>
            <person name="Daum C."/>
            <person name="Ezra D."/>
            <person name="Gonzalez J."/>
            <person name="Henrissat B."/>
            <person name="Kuo A."/>
            <person name="Liang C."/>
            <person name="Lipzen A."/>
            <person name="Lutzoni F."/>
            <person name="Magnuson J."/>
            <person name="Mondo S."/>
            <person name="Nolan M."/>
            <person name="Ohm R."/>
            <person name="Pangilinan J."/>
            <person name="Park H.-J."/>
            <person name="Ramirez L."/>
            <person name="Alfaro M."/>
            <person name="Sun H."/>
            <person name="Tritt A."/>
            <person name="Yoshinaga Y."/>
            <person name="Zwiers L.-H."/>
            <person name="Turgeon B."/>
            <person name="Goodwin S."/>
            <person name="Spatafora J."/>
            <person name="Crous P."/>
            <person name="Grigoriev I."/>
        </authorList>
    </citation>
    <scope>NUCLEOTIDE SEQUENCE</scope>
    <source>
        <strain evidence="4">CBS 115976</strain>
    </source>
</reference>
<keyword evidence="2" id="KW-1015">Disulfide bond</keyword>
<dbReference type="Pfam" id="PF01083">
    <property type="entry name" value="Cutinase"/>
    <property type="match status" value="1"/>
</dbReference>
<evidence type="ECO:0000256" key="2">
    <source>
        <dbReference type="ARBA" id="ARBA00023157"/>
    </source>
</evidence>
<dbReference type="PANTHER" id="PTHR33630:SF9">
    <property type="entry name" value="CUTINASE 4"/>
    <property type="match status" value="1"/>
</dbReference>
<protein>
    <recommendedName>
        <fullName evidence="6">Alpha/beta-hydrolase</fullName>
    </recommendedName>
</protein>
<proteinExistence type="predicted"/>
<dbReference type="EMBL" id="MU004243">
    <property type="protein sequence ID" value="KAF2664313.1"/>
    <property type="molecule type" value="Genomic_DNA"/>
</dbReference>
<evidence type="ECO:0000256" key="3">
    <source>
        <dbReference type="SAM" id="MobiDB-lite"/>
    </source>
</evidence>
<dbReference type="AlphaFoldDB" id="A0A6A6TZ82"/>
<evidence type="ECO:0000256" key="1">
    <source>
        <dbReference type="ARBA" id="ARBA00022801"/>
    </source>
</evidence>
<feature type="region of interest" description="Disordered" evidence="3">
    <location>
        <begin position="178"/>
        <end position="466"/>
    </location>
</feature>
<dbReference type="SUPFAM" id="SSF53474">
    <property type="entry name" value="alpha/beta-Hydrolases"/>
    <property type="match status" value="1"/>
</dbReference>
<feature type="compositionally biased region" description="Pro residues" evidence="3">
    <location>
        <begin position="337"/>
        <end position="352"/>
    </location>
</feature>
<dbReference type="Gene3D" id="3.40.50.1820">
    <property type="entry name" value="alpha/beta hydrolase"/>
    <property type="match status" value="1"/>
</dbReference>
<dbReference type="GO" id="GO:0052689">
    <property type="term" value="F:carboxylic ester hydrolase activity"/>
    <property type="evidence" value="ECO:0007669"/>
    <property type="project" value="UniProtKB-ARBA"/>
</dbReference>
<feature type="compositionally biased region" description="Pro residues" evidence="3">
    <location>
        <begin position="434"/>
        <end position="444"/>
    </location>
</feature>
<feature type="compositionally biased region" description="Pro residues" evidence="3">
    <location>
        <begin position="218"/>
        <end position="241"/>
    </location>
</feature>
<keyword evidence="1" id="KW-0378">Hydrolase</keyword>
<evidence type="ECO:0000313" key="4">
    <source>
        <dbReference type="EMBL" id="KAF2664313.1"/>
    </source>
</evidence>
<dbReference type="InterPro" id="IPR000675">
    <property type="entry name" value="Cutinase/axe"/>
</dbReference>
<accession>A0A6A6TZ82</accession>
<dbReference type="Proteomes" id="UP000799302">
    <property type="component" value="Unassembled WGS sequence"/>
</dbReference>
<feature type="compositionally biased region" description="Pro residues" evidence="3">
    <location>
        <begin position="188"/>
        <end position="203"/>
    </location>
</feature>
<organism evidence="4 5">
    <name type="scientific">Microthyrium microscopicum</name>
    <dbReference type="NCBI Taxonomy" id="703497"/>
    <lineage>
        <taxon>Eukaryota</taxon>
        <taxon>Fungi</taxon>
        <taxon>Dikarya</taxon>
        <taxon>Ascomycota</taxon>
        <taxon>Pezizomycotina</taxon>
        <taxon>Dothideomycetes</taxon>
        <taxon>Dothideomycetes incertae sedis</taxon>
        <taxon>Microthyriales</taxon>
        <taxon>Microthyriaceae</taxon>
        <taxon>Microthyrium</taxon>
    </lineage>
</organism>
<name>A0A6A6TZ82_9PEZI</name>
<gene>
    <name evidence="4" type="ORF">BT63DRAFT_444063</name>
</gene>
<evidence type="ECO:0000313" key="5">
    <source>
        <dbReference type="Proteomes" id="UP000799302"/>
    </source>
</evidence>
<evidence type="ECO:0008006" key="6">
    <source>
        <dbReference type="Google" id="ProtNLM"/>
    </source>
</evidence>
<dbReference type="InterPro" id="IPR029058">
    <property type="entry name" value="AB_hydrolase_fold"/>
</dbReference>
<dbReference type="PANTHER" id="PTHR33630">
    <property type="entry name" value="CUTINASE RV1984C-RELATED-RELATED"/>
    <property type="match status" value="1"/>
</dbReference>
<sequence length="526" mass="54086">MHISATTTLALAGAATAQKCSPLELIYARATTEAPKDITATATPEQFDVAAAQFWSKGYGAAGYSLFTNITALIPSATGYPVHYPANWDSATSAPTGVKDMLARLESQAKACPQQKFVLGGHSQGSGVTVAAIPKISPELLARVVAVTMFGGRECPEAVTGRCRSFCNAGDMCMPGAKRPAPNSSGASPPPPKDSSSAPPAPNGVPKTSPVEGAQMGTPPPKGTQPPPQPAAPLKTPPKVPVAPASGAEIPPPSPHTSPRPFRRQVHPPPFPAKEEARAKGTLAPLSTPPFVPISPASGAEIPPKNLLMKRQTVPAPKPMSVSPVEGGEINKTPPKGTQPPPQPAPKAPLPASPMSVSPVEGGEVNKIPPPKGSTEHAVPRVPIESAKGAAIPATKSIPAGPPSSPRMKRQSMPKSPVEGGEVNPVPAKGSQAPPQPAPSPKMPVSPAEGAEVSPKNVSKGVTKGKAAMMKRLTTGMDRSREVEEQGHQPVSVAGDSAHTIYNKDGYYVYAAACFVQRMYVAAGGK</sequence>